<dbReference type="PANTHER" id="PTHR36155:SF1">
    <property type="entry name" value="BLL5354 PROTEIN"/>
    <property type="match status" value="1"/>
</dbReference>
<dbReference type="EMBL" id="AP018930">
    <property type="protein sequence ID" value="BBG26823.1"/>
    <property type="molecule type" value="Genomic_DNA"/>
</dbReference>
<organism evidence="2 4">
    <name type="scientific">Sulfuracidifex tepidarius</name>
    <dbReference type="NCBI Taxonomy" id="1294262"/>
    <lineage>
        <taxon>Archaea</taxon>
        <taxon>Thermoproteota</taxon>
        <taxon>Thermoprotei</taxon>
        <taxon>Sulfolobales</taxon>
        <taxon>Sulfolobaceae</taxon>
        <taxon>Sulfuracidifex</taxon>
    </lineage>
</organism>
<dbReference type="Proteomes" id="UP000325030">
    <property type="component" value="Chromosome"/>
</dbReference>
<dbReference type="SUPFAM" id="SSF103165">
    <property type="entry name" value="Ta1353-like"/>
    <property type="match status" value="1"/>
</dbReference>
<dbReference type="PANTHER" id="PTHR36155">
    <property type="entry name" value="BLL5354 PROTEIN"/>
    <property type="match status" value="1"/>
</dbReference>
<gene>
    <name evidence="1" type="ORF">IC006_1369</name>
    <name evidence="2" type="ORF">IC007_1344</name>
</gene>
<accession>A0A510DVS3</accession>
<protein>
    <recommendedName>
        <fullName evidence="5">Adenosine monophosphate-protein transferase</fullName>
    </recommendedName>
</protein>
<sequence>MLTYTDEDLGVQLKNDEVVLDGFLIFFHVVVNMSVKIDVVRLDIPDNTNVIVGQSHFIKTVEDLYETLVSSSPSIKFGIGFCEASGKRLIRRDGNDEKLVMAAVEACKRVAAGHVFVIYISNSYPINVLNRIKDVEEVVRIFAATANPLQVIVAETDQGRGVIGVVDGMTPLGVETEEDVKERYNILRKFGYKK</sequence>
<evidence type="ECO:0008006" key="5">
    <source>
        <dbReference type="Google" id="ProtNLM"/>
    </source>
</evidence>
<dbReference type="EMBL" id="AP018929">
    <property type="protein sequence ID" value="BBG24068.1"/>
    <property type="molecule type" value="Genomic_DNA"/>
</dbReference>
<evidence type="ECO:0000313" key="2">
    <source>
        <dbReference type="EMBL" id="BBG26823.1"/>
    </source>
</evidence>
<name>A0A510E2T8_9CREN</name>
<dbReference type="KEGG" id="step:IC006_1369"/>
<evidence type="ECO:0000313" key="1">
    <source>
        <dbReference type="EMBL" id="BBG24068.1"/>
    </source>
</evidence>
<evidence type="ECO:0000313" key="3">
    <source>
        <dbReference type="Proteomes" id="UP000322983"/>
    </source>
</evidence>
<proteinExistence type="predicted"/>
<dbReference type="Gene3D" id="3.40.1520.10">
    <property type="entry name" value="Ta1353-like"/>
    <property type="match status" value="1"/>
</dbReference>
<dbReference type="InterPro" id="IPR007153">
    <property type="entry name" value="Adenosine_kinase"/>
</dbReference>
<accession>A0A510E2T8</accession>
<evidence type="ECO:0000313" key="4">
    <source>
        <dbReference type="Proteomes" id="UP000325030"/>
    </source>
</evidence>
<keyword evidence="3" id="KW-1185">Reference proteome</keyword>
<dbReference type="AlphaFoldDB" id="A0A510E2T8"/>
<dbReference type="InterPro" id="IPR036902">
    <property type="entry name" value="Ta1353-like_sf"/>
</dbReference>
<dbReference type="Pfam" id="PF04008">
    <property type="entry name" value="Adenosine_kin"/>
    <property type="match status" value="1"/>
</dbReference>
<reference evidence="4" key="1">
    <citation type="submission" date="2018-09" db="EMBL/GenBank/DDBJ databases">
        <title>Complete Genome Sequencing of Sulfolobus sp. JCM 16834.</title>
        <authorList>
            <person name="Kato S."/>
            <person name="Itoh T."/>
            <person name="Ohkuma M."/>
        </authorList>
    </citation>
    <scope>NUCLEOTIDE SEQUENCE [LARGE SCALE GENOMIC DNA]</scope>
    <source>
        <strain evidence="4">IC-007</strain>
    </source>
</reference>
<dbReference type="STRING" id="1294262.GCA_001316085_01352"/>
<reference evidence="2 3" key="2">
    <citation type="journal article" date="2020" name="Int. J. Syst. Evol. Microbiol.">
        <title>Sulfuracidifex tepidarius gen. nov., sp. nov. and transfer of Sulfolobus metallicus Huber and Stetter 1992 to the genus Sulfuracidifex as Sulfuracidifex metallicus comb. nov.</title>
        <authorList>
            <person name="Itoh T."/>
            <person name="Miura T."/>
            <person name="Sakai H.D."/>
            <person name="Kato S."/>
            <person name="Ohkuma M."/>
            <person name="Takashina T."/>
        </authorList>
    </citation>
    <scope>NUCLEOTIDE SEQUENCE</scope>
    <source>
        <strain evidence="1 3">IC-006</strain>
        <strain evidence="2">IC-007</strain>
    </source>
</reference>
<dbReference type="Proteomes" id="UP000322983">
    <property type="component" value="Chromosome"/>
</dbReference>